<feature type="transmembrane region" description="Helical" evidence="1">
    <location>
        <begin position="181"/>
        <end position="200"/>
    </location>
</feature>
<proteinExistence type="predicted"/>
<feature type="transmembrane region" description="Helical" evidence="1">
    <location>
        <begin position="102"/>
        <end position="122"/>
    </location>
</feature>
<feature type="transmembrane region" description="Helical" evidence="1">
    <location>
        <begin position="417"/>
        <end position="435"/>
    </location>
</feature>
<dbReference type="RefSeq" id="WP_367918965.1">
    <property type="nucleotide sequence ID" value="NZ_BAABAC010000018.1"/>
</dbReference>
<evidence type="ECO:0000256" key="1">
    <source>
        <dbReference type="SAM" id="Phobius"/>
    </source>
</evidence>
<organism evidence="2 3">
    <name type="scientific">Nocardioides ginsengisoli</name>
    <dbReference type="NCBI Taxonomy" id="363868"/>
    <lineage>
        <taxon>Bacteria</taxon>
        <taxon>Bacillati</taxon>
        <taxon>Actinomycetota</taxon>
        <taxon>Actinomycetes</taxon>
        <taxon>Propionibacteriales</taxon>
        <taxon>Nocardioidaceae</taxon>
        <taxon>Nocardioides</taxon>
    </lineage>
</organism>
<protein>
    <recommendedName>
        <fullName evidence="4">O-antigen polysaccharide polymerase Wzy</fullName>
    </recommendedName>
</protein>
<keyword evidence="3" id="KW-1185">Reference proteome</keyword>
<name>A0ABW3W5U8_9ACTN</name>
<feature type="transmembrane region" description="Helical" evidence="1">
    <location>
        <begin position="245"/>
        <end position="264"/>
    </location>
</feature>
<evidence type="ECO:0000313" key="2">
    <source>
        <dbReference type="EMBL" id="MFD1250569.1"/>
    </source>
</evidence>
<evidence type="ECO:0000313" key="3">
    <source>
        <dbReference type="Proteomes" id="UP001597229"/>
    </source>
</evidence>
<keyword evidence="1" id="KW-0812">Transmembrane</keyword>
<comment type="caution">
    <text evidence="2">The sequence shown here is derived from an EMBL/GenBank/DDBJ whole genome shotgun (WGS) entry which is preliminary data.</text>
</comment>
<keyword evidence="1" id="KW-1133">Transmembrane helix</keyword>
<gene>
    <name evidence="2" type="ORF">ACFQ3F_22440</name>
</gene>
<sequence length="441" mass="45364">MSSGLRAVVGLVLLCAALFSVTGMTGMTEPTMGGLACWLLVGLAGALVATYDPTAGAGGAPTLYLAVFGMFHAGLIVSYVAIGDSALVGQGDNRFVDPQTLLRPVIAVLTGLLALVVGYLLARHLAPVAPPHDSQPTADRVGVVGLVAVVVGAGIVFRTLGQGGIGLGSGYGDFLEAAATSTYGYGVLLVGYGCSFLVVAGGRYRTLGLVAMGVVGSVLLVLGSRGAVLFPVLAMVYAVGRRRRVRPVSAVIVAVLGLGVTSVIRVTRLGGFRALLAGDGDFSPWHGLAELGYSIYPVVVVQRWMDGGEEPRHGVTLIAVPLRFLARLFGGGAPPAKEDHRLFNVEILDRQGPIGGSPIAEAIRNGGLPFVVVLMAAIGVLLWLAARGQGSRGTLWGVVLLLPLLIGTRNSFAPIPAQWLIGSLLVVLASAGARARDRVPT</sequence>
<feature type="transmembrane region" description="Helical" evidence="1">
    <location>
        <begin position="33"/>
        <end position="51"/>
    </location>
</feature>
<feature type="transmembrane region" description="Helical" evidence="1">
    <location>
        <begin position="207"/>
        <end position="239"/>
    </location>
</feature>
<accession>A0ABW3W5U8</accession>
<dbReference type="Proteomes" id="UP001597229">
    <property type="component" value="Unassembled WGS sequence"/>
</dbReference>
<feature type="transmembrane region" description="Helical" evidence="1">
    <location>
        <begin position="143"/>
        <end position="161"/>
    </location>
</feature>
<feature type="transmembrane region" description="Helical" evidence="1">
    <location>
        <begin position="367"/>
        <end position="386"/>
    </location>
</feature>
<keyword evidence="1" id="KW-0472">Membrane</keyword>
<evidence type="ECO:0008006" key="4">
    <source>
        <dbReference type="Google" id="ProtNLM"/>
    </source>
</evidence>
<dbReference type="EMBL" id="JBHTLX010000024">
    <property type="protein sequence ID" value="MFD1250569.1"/>
    <property type="molecule type" value="Genomic_DNA"/>
</dbReference>
<feature type="transmembrane region" description="Helical" evidence="1">
    <location>
        <begin position="63"/>
        <end position="82"/>
    </location>
</feature>
<reference evidence="3" key="1">
    <citation type="journal article" date="2019" name="Int. J. Syst. Evol. Microbiol.">
        <title>The Global Catalogue of Microorganisms (GCM) 10K type strain sequencing project: providing services to taxonomists for standard genome sequencing and annotation.</title>
        <authorList>
            <consortium name="The Broad Institute Genomics Platform"/>
            <consortium name="The Broad Institute Genome Sequencing Center for Infectious Disease"/>
            <person name="Wu L."/>
            <person name="Ma J."/>
        </authorList>
    </citation>
    <scope>NUCLEOTIDE SEQUENCE [LARGE SCALE GENOMIC DNA]</scope>
    <source>
        <strain evidence="3">CCUG 52478</strain>
    </source>
</reference>